<evidence type="ECO:0000259" key="9">
    <source>
        <dbReference type="SMART" id="SM00829"/>
    </source>
</evidence>
<evidence type="ECO:0000256" key="1">
    <source>
        <dbReference type="ARBA" id="ARBA00001947"/>
    </source>
</evidence>
<dbReference type="EC" id="1.1.1.1" evidence="3"/>
<evidence type="ECO:0000313" key="11">
    <source>
        <dbReference type="Proteomes" id="UP000215896"/>
    </source>
</evidence>
<protein>
    <recommendedName>
        <fullName evidence="3">alcohol dehydrogenase</fullName>
        <ecNumber evidence="3">1.1.1.1</ecNumber>
    </recommendedName>
</protein>
<evidence type="ECO:0000256" key="6">
    <source>
        <dbReference type="ARBA" id="ARBA00023002"/>
    </source>
</evidence>
<dbReference type="SUPFAM" id="SSF50129">
    <property type="entry name" value="GroES-like"/>
    <property type="match status" value="1"/>
</dbReference>
<dbReference type="SUPFAM" id="SSF51735">
    <property type="entry name" value="NAD(P)-binding Rossmann-fold domains"/>
    <property type="match status" value="1"/>
</dbReference>
<proteinExistence type="inferred from homology"/>
<dbReference type="InterPro" id="IPR011032">
    <property type="entry name" value="GroES-like_sf"/>
</dbReference>
<dbReference type="GO" id="GO:0046872">
    <property type="term" value="F:metal ion binding"/>
    <property type="evidence" value="ECO:0007669"/>
    <property type="project" value="UniProtKB-KW"/>
</dbReference>
<keyword evidence="5" id="KW-0862">Zinc</keyword>
<dbReference type="Proteomes" id="UP000215896">
    <property type="component" value="Unassembled WGS sequence"/>
</dbReference>
<gene>
    <name evidence="10" type="ORF">CGZ94_20070</name>
</gene>
<dbReference type="Pfam" id="PF00107">
    <property type="entry name" value="ADH_zinc_N"/>
    <property type="match status" value="1"/>
</dbReference>
<comment type="catalytic activity">
    <reaction evidence="7">
        <text>a secondary alcohol + NAD(+) = a ketone + NADH + H(+)</text>
        <dbReference type="Rhea" id="RHEA:10740"/>
        <dbReference type="ChEBI" id="CHEBI:15378"/>
        <dbReference type="ChEBI" id="CHEBI:17087"/>
        <dbReference type="ChEBI" id="CHEBI:35681"/>
        <dbReference type="ChEBI" id="CHEBI:57540"/>
        <dbReference type="ChEBI" id="CHEBI:57945"/>
        <dbReference type="EC" id="1.1.1.1"/>
    </reaction>
</comment>
<dbReference type="SMART" id="SM00829">
    <property type="entry name" value="PKS_ER"/>
    <property type="match status" value="1"/>
</dbReference>
<dbReference type="AlphaFoldDB" id="A0A255FYN9"/>
<dbReference type="PANTHER" id="PTHR42940:SF8">
    <property type="entry name" value="VACUOLAR PROTEIN SORTING-ASSOCIATED PROTEIN 11"/>
    <property type="match status" value="1"/>
</dbReference>
<evidence type="ECO:0000256" key="7">
    <source>
        <dbReference type="ARBA" id="ARBA00049164"/>
    </source>
</evidence>
<evidence type="ECO:0000256" key="2">
    <source>
        <dbReference type="ARBA" id="ARBA00008072"/>
    </source>
</evidence>
<reference evidence="10 11" key="1">
    <citation type="submission" date="2017-07" db="EMBL/GenBank/DDBJ databases">
        <title>Draft whole genome sequences of clinical Proprionibacteriaceae strains.</title>
        <authorList>
            <person name="Bernier A.-M."/>
            <person name="Bernard K."/>
            <person name="Domingo M.-C."/>
        </authorList>
    </citation>
    <scope>NUCLEOTIDE SEQUENCE [LARGE SCALE GENOMIC DNA]</scope>
    <source>
        <strain evidence="10 11">NML 030167</strain>
    </source>
</reference>
<dbReference type="InterPro" id="IPR020843">
    <property type="entry name" value="ER"/>
</dbReference>
<keyword evidence="6" id="KW-0560">Oxidoreductase</keyword>
<keyword evidence="4" id="KW-0479">Metal-binding</keyword>
<name>A0A255FYN9_9ACTN</name>
<evidence type="ECO:0000256" key="8">
    <source>
        <dbReference type="ARBA" id="ARBA00049243"/>
    </source>
</evidence>
<dbReference type="GO" id="GO:0004022">
    <property type="term" value="F:alcohol dehydrogenase (NAD+) activity"/>
    <property type="evidence" value="ECO:0007669"/>
    <property type="project" value="UniProtKB-EC"/>
</dbReference>
<comment type="catalytic activity">
    <reaction evidence="8">
        <text>a primary alcohol + NAD(+) = an aldehyde + NADH + H(+)</text>
        <dbReference type="Rhea" id="RHEA:10736"/>
        <dbReference type="ChEBI" id="CHEBI:15378"/>
        <dbReference type="ChEBI" id="CHEBI:15734"/>
        <dbReference type="ChEBI" id="CHEBI:17478"/>
        <dbReference type="ChEBI" id="CHEBI:57540"/>
        <dbReference type="ChEBI" id="CHEBI:57945"/>
        <dbReference type="EC" id="1.1.1.1"/>
    </reaction>
</comment>
<accession>A0A255FYN9</accession>
<comment type="cofactor">
    <cofactor evidence="1">
        <name>Zn(2+)</name>
        <dbReference type="ChEBI" id="CHEBI:29105"/>
    </cofactor>
</comment>
<evidence type="ECO:0000256" key="3">
    <source>
        <dbReference type="ARBA" id="ARBA00013190"/>
    </source>
</evidence>
<dbReference type="Pfam" id="PF08240">
    <property type="entry name" value="ADH_N"/>
    <property type="match status" value="1"/>
</dbReference>
<dbReference type="InterPro" id="IPR036291">
    <property type="entry name" value="NAD(P)-bd_dom_sf"/>
</dbReference>
<evidence type="ECO:0000256" key="5">
    <source>
        <dbReference type="ARBA" id="ARBA00022833"/>
    </source>
</evidence>
<keyword evidence="11" id="KW-1185">Reference proteome</keyword>
<dbReference type="Gene3D" id="3.90.180.10">
    <property type="entry name" value="Medium-chain alcohol dehydrogenases, catalytic domain"/>
    <property type="match status" value="1"/>
</dbReference>
<evidence type="ECO:0000313" key="10">
    <source>
        <dbReference type="EMBL" id="OYO08800.1"/>
    </source>
</evidence>
<feature type="domain" description="Enoyl reductase (ER)" evidence="9">
    <location>
        <begin position="28"/>
        <end position="350"/>
    </location>
</feature>
<organism evidence="10 11">
    <name type="scientific">Enemella evansiae</name>
    <dbReference type="NCBI Taxonomy" id="2016499"/>
    <lineage>
        <taxon>Bacteria</taxon>
        <taxon>Bacillati</taxon>
        <taxon>Actinomycetota</taxon>
        <taxon>Actinomycetes</taxon>
        <taxon>Propionibacteriales</taxon>
        <taxon>Propionibacteriaceae</taxon>
        <taxon>Enemella</taxon>
    </lineage>
</organism>
<comment type="similarity">
    <text evidence="2">Belongs to the zinc-containing alcohol dehydrogenase family.</text>
</comment>
<dbReference type="PANTHER" id="PTHR42940">
    <property type="entry name" value="ALCOHOL DEHYDROGENASE 1-RELATED"/>
    <property type="match status" value="1"/>
</dbReference>
<evidence type="ECO:0000256" key="4">
    <source>
        <dbReference type="ARBA" id="ARBA00022723"/>
    </source>
</evidence>
<dbReference type="OrthoDB" id="3567264at2"/>
<dbReference type="InterPro" id="IPR013154">
    <property type="entry name" value="ADH-like_N"/>
</dbReference>
<dbReference type="InterPro" id="IPR013149">
    <property type="entry name" value="ADH-like_C"/>
</dbReference>
<dbReference type="EMBL" id="NMVO01000018">
    <property type="protein sequence ID" value="OYO08800.1"/>
    <property type="molecule type" value="Genomic_DNA"/>
</dbReference>
<comment type="caution">
    <text evidence="10">The sequence shown here is derived from an EMBL/GenBank/DDBJ whole genome shotgun (WGS) entry which is preliminary data.</text>
</comment>
<dbReference type="GO" id="GO:0005737">
    <property type="term" value="C:cytoplasm"/>
    <property type="evidence" value="ECO:0007669"/>
    <property type="project" value="TreeGrafter"/>
</dbReference>
<sequence>MNPAPRAASPDRDRVTARSRAMGVVAYGRPIQPIELPVVPPKDDEVAVSVTYCGVCGTDVKITEGGLGFSADLPLPHVPGHEVVGVVTEAGNDSPVAVGSRVLVYDFLGCGVCAPCRDGHENVCTDLRRRVGFTSQGGFAERLVLPHQLVAVLPDTVSDRSASALGCAMATAYRAVVRQADVRAGDRVLVSGAGGVGLHAAQIAVACGAEVLAADVSQAALAAVELFGVRTIDAGDLPELTPAAFDTVIETSGHLTDLGVLSRLLRPRGRIVLVGYDPSRPMTLPTLEIVNNEIEIVGSRYATRSDLLGGLDLVARGLVTPVISRVLDLDDAAAALAAVKAGRVTGRISLRIHPEQQSQQPQHP</sequence>